<evidence type="ECO:0000313" key="2">
    <source>
        <dbReference type="Proteomes" id="UP000194236"/>
    </source>
</evidence>
<accession>A0A1Y3BUB3</accession>
<name>A0A1Y3BUB3_EURMA</name>
<dbReference type="EMBL" id="MUJZ01006843">
    <property type="protein sequence ID" value="OTF82765.1"/>
    <property type="molecule type" value="Genomic_DNA"/>
</dbReference>
<keyword evidence="2" id="KW-1185">Reference proteome</keyword>
<comment type="caution">
    <text evidence="1">The sequence shown here is derived from an EMBL/GenBank/DDBJ whole genome shotgun (WGS) entry which is preliminary data.</text>
</comment>
<reference evidence="1 2" key="1">
    <citation type="submission" date="2017-03" db="EMBL/GenBank/DDBJ databases">
        <title>Genome Survey of Euroglyphus maynei.</title>
        <authorList>
            <person name="Arlian L.G."/>
            <person name="Morgan M.S."/>
            <person name="Rider S.D."/>
        </authorList>
    </citation>
    <scope>NUCLEOTIDE SEQUENCE [LARGE SCALE GENOMIC DNA]</scope>
    <source>
        <strain evidence="1">Arlian Lab</strain>
        <tissue evidence="1">Whole body</tissue>
    </source>
</reference>
<gene>
    <name evidence="1" type="ORF">BLA29_015043</name>
</gene>
<organism evidence="1 2">
    <name type="scientific">Euroglyphus maynei</name>
    <name type="common">Mayne's house dust mite</name>
    <dbReference type="NCBI Taxonomy" id="6958"/>
    <lineage>
        <taxon>Eukaryota</taxon>
        <taxon>Metazoa</taxon>
        <taxon>Ecdysozoa</taxon>
        <taxon>Arthropoda</taxon>
        <taxon>Chelicerata</taxon>
        <taxon>Arachnida</taxon>
        <taxon>Acari</taxon>
        <taxon>Acariformes</taxon>
        <taxon>Sarcoptiformes</taxon>
        <taxon>Astigmata</taxon>
        <taxon>Psoroptidia</taxon>
        <taxon>Analgoidea</taxon>
        <taxon>Pyroglyphidae</taxon>
        <taxon>Pyroglyphinae</taxon>
        <taxon>Euroglyphus</taxon>
    </lineage>
</organism>
<dbReference type="Gene3D" id="3.40.50.2000">
    <property type="entry name" value="Glycogen Phosphorylase B"/>
    <property type="match status" value="1"/>
</dbReference>
<evidence type="ECO:0000313" key="1">
    <source>
        <dbReference type="EMBL" id="OTF82765.1"/>
    </source>
</evidence>
<dbReference type="Proteomes" id="UP000194236">
    <property type="component" value="Unassembled WGS sequence"/>
</dbReference>
<protein>
    <submittedName>
        <fullName evidence="1">Uncharacterized protein</fullName>
    </submittedName>
</protein>
<dbReference type="AlphaFoldDB" id="A0A1Y3BUB3"/>
<proteinExistence type="predicted"/>
<feature type="non-terminal residue" evidence="1">
    <location>
        <position position="85"/>
    </location>
</feature>
<sequence length="85" mass="9499">MAVDGVGHINACVGLAQPLKKRGHEIIFLTNEFFSGNYEKFGFKEIVLKSAKVGQIKNDDKNLKEHPSKAMESVLNKFREDGTFS</sequence>
<dbReference type="SUPFAM" id="SSF53756">
    <property type="entry name" value="UDP-Glycosyltransferase/glycogen phosphorylase"/>
    <property type="match status" value="1"/>
</dbReference>
<dbReference type="OrthoDB" id="6497089at2759"/>